<comment type="caution">
    <text evidence="16">The sequence shown here is derived from an EMBL/GenBank/DDBJ whole genome shotgun (WGS) entry which is preliminary data.</text>
</comment>
<dbReference type="Gene3D" id="3.30.565.10">
    <property type="entry name" value="Histidine kinase-like ATPase, C-terminal domain"/>
    <property type="match status" value="1"/>
</dbReference>
<feature type="compositionally biased region" description="Basic and acidic residues" evidence="12">
    <location>
        <begin position="823"/>
        <end position="841"/>
    </location>
</feature>
<dbReference type="PANTHER" id="PTHR43547:SF2">
    <property type="entry name" value="HYBRID SIGNAL TRANSDUCTION HISTIDINE KINASE C"/>
    <property type="match status" value="1"/>
</dbReference>
<dbReference type="Pfam" id="PF00512">
    <property type="entry name" value="HisKA"/>
    <property type="match status" value="1"/>
</dbReference>
<dbReference type="CDD" id="cd00082">
    <property type="entry name" value="HisKA"/>
    <property type="match status" value="1"/>
</dbReference>
<evidence type="ECO:0000256" key="11">
    <source>
        <dbReference type="PROSITE-ProRule" id="PRU00169"/>
    </source>
</evidence>
<name>A0A9X3BAG6_9BACT</name>
<evidence type="ECO:0000259" key="15">
    <source>
        <dbReference type="PROSITE" id="PS50110"/>
    </source>
</evidence>
<dbReference type="PROSITE" id="PS01124">
    <property type="entry name" value="HTH_ARAC_FAMILY_2"/>
    <property type="match status" value="1"/>
</dbReference>
<dbReference type="CDD" id="cd00075">
    <property type="entry name" value="HATPase"/>
    <property type="match status" value="1"/>
</dbReference>
<dbReference type="InterPro" id="IPR015943">
    <property type="entry name" value="WD40/YVTN_repeat-like_dom_sf"/>
</dbReference>
<dbReference type="GO" id="GO:0000155">
    <property type="term" value="F:phosphorelay sensor kinase activity"/>
    <property type="evidence" value="ECO:0007669"/>
    <property type="project" value="InterPro"/>
</dbReference>
<feature type="region of interest" description="Disordered" evidence="12">
    <location>
        <begin position="822"/>
        <end position="841"/>
    </location>
</feature>
<dbReference type="RefSeq" id="WP_279300178.1">
    <property type="nucleotide sequence ID" value="NZ_JAOTIF010000044.1"/>
</dbReference>
<organism evidence="16 17">
    <name type="scientific">Paraflavisolibacter caeni</name>
    <dbReference type="NCBI Taxonomy" id="2982496"/>
    <lineage>
        <taxon>Bacteria</taxon>
        <taxon>Pseudomonadati</taxon>
        <taxon>Bacteroidota</taxon>
        <taxon>Chitinophagia</taxon>
        <taxon>Chitinophagales</taxon>
        <taxon>Chitinophagaceae</taxon>
        <taxon>Paraflavisolibacter</taxon>
    </lineage>
</organism>
<evidence type="ECO:0000256" key="7">
    <source>
        <dbReference type="ARBA" id="ARBA00022840"/>
    </source>
</evidence>
<dbReference type="PRINTS" id="PR00344">
    <property type="entry name" value="BCTRLSENSOR"/>
</dbReference>
<evidence type="ECO:0000313" key="16">
    <source>
        <dbReference type="EMBL" id="MCU7552741.1"/>
    </source>
</evidence>
<feature type="modified residue" description="4-aspartylphosphate" evidence="11">
    <location>
        <position position="1196"/>
    </location>
</feature>
<comment type="catalytic activity">
    <reaction evidence="1">
        <text>ATP + protein L-histidine = ADP + protein N-phospho-L-histidine.</text>
        <dbReference type="EC" id="2.7.13.3"/>
    </reaction>
</comment>
<dbReference type="Gene3D" id="2.60.40.10">
    <property type="entry name" value="Immunoglobulins"/>
    <property type="match status" value="1"/>
</dbReference>
<dbReference type="CDD" id="cd00146">
    <property type="entry name" value="PKD"/>
    <property type="match status" value="1"/>
</dbReference>
<feature type="domain" description="Histidine kinase" evidence="14">
    <location>
        <begin position="878"/>
        <end position="1096"/>
    </location>
</feature>
<sequence length="1415" mass="162085">MKFVCNKYIIVVFVLFLLFSKQLLAFDYPPITYLSIDQGLSNNSVRCIYQDHKGFIWLGTYDGLNRYDGYGFKVFRNSFNKENSLINNWINVINEDDNGVIWIGTRQGLCIYRSLSENFSPIYYFAPDRKLKKITAVIRDIEKDDQGNMFIGTSDMGLFFCAKGDTIASEVHFEYETNTGKSYDVPAIKKGSDKRVWVFVRNKGLCLYDYQSRKIKLINAKVASANCLEADGGNLWMGSDHGIYWYNINSNSYSKVYNEGNRKLSFDNVVSLTLDKDKKLWVATNGGGVNILNTKTDEINYLSAGTGKYSLTSDAVFAIIEDQQDRKWIGTLRGGVNVIDPQKERFQTIVSNSTANNNTISNSVFSFYEAPDGNLWMGTDGGGLRIWNRIQNSFTEFKHIPGNPSSISDNFITDIKGDYLGNIWIATYWGGINRFNKTNHTFRQYKFLNPSDNSAVTALTFLLYEDAQKNLWAGNLQLGLFRLNREMDRFELFDNRLRDLFALKEDNDGVLWAGNLSQLIRIDRDNRKQIFYTIGRPVRSIHEDRMGNFWIGTEGGGLVLFDRKQNKIRARYTTEEGLCNNSVLNILEDLQGNLWLSTFNGLSKFNIKDRAFKNYYHSDGLQSNQFNFNAALSLNTGEFVFGGIKGFSLFRPELISTTGSTPKIFITGIKINNKPLEQDHSYVTKASNDIIEEIKVPYNKAVFTFDFAALEYSSPDKIQYAYYMDGWDRGWNYIGNIRTATYTHLSEGSYIFRVKSTNAEGVWNTKEIRLNIIVLPPWYRSWWAYLFYMAAIGTAIYYYQQYKAKQNRLQYEVEIARLNAQNERTERERSQAELERERAERERGEAELAREQAEWEKERVINEKEKEINEKKLSFFTSISHEFRTPLTLIINPLKDIVTNKAGEHTKPDHELDIVYRNARRMLSLVDQLLLFRKAESEMDKIRPSKLNIYNLANEVYLCFVQQAKAKKIDYLFDCPNEALEVYADREKLEIILYNLLSNALKFTPEGGCITCNVKETLDDVVIEVQDNGAGIPKEVGDQLFDKFYQAERKDAVFKPGFGIGLYLVKQFTEQHKGTISYQSEEGVGTTFTLKLLRGKDHFDPDLILQGSTEEPVFLKELALEEGMAEQNAMHVEQNTGPLEAVVSEKKSILIVDDDEQVRGYLVQLFKSKFQIYLAQSGEEGMELAKKNLPDLIITDIQMQGISGIDLCKTIKEDASLGHIPVILLTGSTSSEIKLQGVEGGADDYITKPFDKDILLARVASLLKARTSLQKYFYGEITLAKSDLKISSEYKEFLDKCMSIVEAHLDDETFNVKSLLAEMGMSHSSLLRKVKSVSGLSINAFIRFIRLRKAAEILIHTNCNTSETAFQVGIYDVKYFREQFNKVFGMKPSEFIKKYRRTFGNQYTLNKDSINPEKS</sequence>
<dbReference type="SMART" id="SM00448">
    <property type="entry name" value="REC"/>
    <property type="match status" value="1"/>
</dbReference>
<dbReference type="FunFam" id="3.30.565.10:FF:000037">
    <property type="entry name" value="Hybrid sensor histidine kinase/response regulator"/>
    <property type="match status" value="1"/>
</dbReference>
<dbReference type="Gene3D" id="1.10.10.60">
    <property type="entry name" value="Homeodomain-like"/>
    <property type="match status" value="1"/>
</dbReference>
<keyword evidence="6" id="KW-0418">Kinase</keyword>
<keyword evidence="17" id="KW-1185">Reference proteome</keyword>
<proteinExistence type="predicted"/>
<dbReference type="InterPro" id="IPR005467">
    <property type="entry name" value="His_kinase_dom"/>
</dbReference>
<dbReference type="PANTHER" id="PTHR43547">
    <property type="entry name" value="TWO-COMPONENT HISTIDINE KINASE"/>
    <property type="match status" value="1"/>
</dbReference>
<dbReference type="InterPro" id="IPR036097">
    <property type="entry name" value="HisK_dim/P_sf"/>
</dbReference>
<dbReference type="SMART" id="SM00387">
    <property type="entry name" value="HATPase_c"/>
    <property type="match status" value="1"/>
</dbReference>
<evidence type="ECO:0000256" key="12">
    <source>
        <dbReference type="SAM" id="MobiDB-lite"/>
    </source>
</evidence>
<reference evidence="16" key="2">
    <citation type="submission" date="2023-04" db="EMBL/GenBank/DDBJ databases">
        <title>Paracnuella aquatica gen. nov., sp. nov., a member of the family Chitinophagaceae isolated from a hot spring.</title>
        <authorList>
            <person name="Wang C."/>
        </authorList>
    </citation>
    <scope>NUCLEOTIDE SEQUENCE</scope>
    <source>
        <strain evidence="16">LB-8</strain>
    </source>
</reference>
<keyword evidence="10" id="KW-0804">Transcription</keyword>
<evidence type="ECO:0000259" key="13">
    <source>
        <dbReference type="PROSITE" id="PS01124"/>
    </source>
</evidence>
<dbReference type="InterPro" id="IPR018060">
    <property type="entry name" value="HTH_AraC"/>
</dbReference>
<dbReference type="InterPro" id="IPR011006">
    <property type="entry name" value="CheY-like_superfamily"/>
</dbReference>
<reference evidence="16" key="1">
    <citation type="submission" date="2022-09" db="EMBL/GenBank/DDBJ databases">
        <authorList>
            <person name="Yuan C."/>
            <person name="Ke Z."/>
        </authorList>
    </citation>
    <scope>NUCLEOTIDE SEQUENCE</scope>
    <source>
        <strain evidence="16">LB-8</strain>
    </source>
</reference>
<keyword evidence="7" id="KW-0067">ATP-binding</keyword>
<keyword evidence="9" id="KW-0805">Transcription regulation</keyword>
<dbReference type="SUPFAM" id="SSF47384">
    <property type="entry name" value="Homodimeric domain of signal transducing histidine kinase"/>
    <property type="match status" value="1"/>
</dbReference>
<dbReference type="GO" id="GO:0043565">
    <property type="term" value="F:sequence-specific DNA binding"/>
    <property type="evidence" value="ECO:0007669"/>
    <property type="project" value="InterPro"/>
</dbReference>
<evidence type="ECO:0000256" key="9">
    <source>
        <dbReference type="ARBA" id="ARBA00023015"/>
    </source>
</evidence>
<dbReference type="SUPFAM" id="SSF46689">
    <property type="entry name" value="Homeodomain-like"/>
    <property type="match status" value="1"/>
</dbReference>
<dbReference type="InterPro" id="IPR011047">
    <property type="entry name" value="Quinoprotein_ADH-like_sf"/>
</dbReference>
<dbReference type="InterPro" id="IPR003594">
    <property type="entry name" value="HATPase_dom"/>
</dbReference>
<dbReference type="Gene3D" id="1.10.287.130">
    <property type="match status" value="1"/>
</dbReference>
<dbReference type="PROSITE" id="PS50109">
    <property type="entry name" value="HIS_KIN"/>
    <property type="match status" value="1"/>
</dbReference>
<evidence type="ECO:0000256" key="5">
    <source>
        <dbReference type="ARBA" id="ARBA00022741"/>
    </source>
</evidence>
<dbReference type="Proteomes" id="UP001155483">
    <property type="component" value="Unassembled WGS sequence"/>
</dbReference>
<keyword evidence="3 11" id="KW-0597">Phosphoprotein</keyword>
<dbReference type="Pfam" id="PF07495">
    <property type="entry name" value="Y_Y_Y"/>
    <property type="match status" value="1"/>
</dbReference>
<evidence type="ECO:0000256" key="8">
    <source>
        <dbReference type="ARBA" id="ARBA00023012"/>
    </source>
</evidence>
<keyword evidence="5" id="KW-0547">Nucleotide-binding</keyword>
<dbReference type="FunFam" id="2.60.40.10:FF:000791">
    <property type="entry name" value="Two-component system sensor histidine kinase/response regulator"/>
    <property type="match status" value="1"/>
</dbReference>
<dbReference type="CDD" id="cd17574">
    <property type="entry name" value="REC_OmpR"/>
    <property type="match status" value="1"/>
</dbReference>
<dbReference type="InterPro" id="IPR036890">
    <property type="entry name" value="HATPase_C_sf"/>
</dbReference>
<evidence type="ECO:0000256" key="4">
    <source>
        <dbReference type="ARBA" id="ARBA00022679"/>
    </source>
</evidence>
<dbReference type="Gene3D" id="2.130.10.10">
    <property type="entry name" value="YVTN repeat-like/Quinoprotein amine dehydrogenase"/>
    <property type="match status" value="2"/>
</dbReference>
<dbReference type="Gene3D" id="3.40.50.2300">
    <property type="match status" value="1"/>
</dbReference>
<evidence type="ECO:0000256" key="2">
    <source>
        <dbReference type="ARBA" id="ARBA00012438"/>
    </source>
</evidence>
<dbReference type="EMBL" id="JAOTIF010000044">
    <property type="protein sequence ID" value="MCU7552741.1"/>
    <property type="molecule type" value="Genomic_DNA"/>
</dbReference>
<gene>
    <name evidence="16" type="ORF">OCK74_26725</name>
</gene>
<evidence type="ECO:0000313" key="17">
    <source>
        <dbReference type="Proteomes" id="UP001155483"/>
    </source>
</evidence>
<dbReference type="InterPro" id="IPR001789">
    <property type="entry name" value="Sig_transdc_resp-reg_receiver"/>
</dbReference>
<evidence type="ECO:0000256" key="3">
    <source>
        <dbReference type="ARBA" id="ARBA00022553"/>
    </source>
</evidence>
<dbReference type="PROSITE" id="PS50110">
    <property type="entry name" value="RESPONSE_REGULATORY"/>
    <property type="match status" value="1"/>
</dbReference>
<evidence type="ECO:0000256" key="1">
    <source>
        <dbReference type="ARBA" id="ARBA00000085"/>
    </source>
</evidence>
<evidence type="ECO:0000256" key="10">
    <source>
        <dbReference type="ARBA" id="ARBA00023163"/>
    </source>
</evidence>
<feature type="domain" description="Response regulatory" evidence="15">
    <location>
        <begin position="1148"/>
        <end position="1263"/>
    </location>
</feature>
<feature type="domain" description="HTH araC/xylS-type" evidence="13">
    <location>
        <begin position="1295"/>
        <end position="1394"/>
    </location>
</feature>
<keyword evidence="4" id="KW-0808">Transferase</keyword>
<dbReference type="GO" id="GO:0003700">
    <property type="term" value="F:DNA-binding transcription factor activity"/>
    <property type="evidence" value="ECO:0007669"/>
    <property type="project" value="InterPro"/>
</dbReference>
<dbReference type="EC" id="2.7.13.3" evidence="2"/>
<dbReference type="Pfam" id="PF02518">
    <property type="entry name" value="HATPase_c"/>
    <property type="match status" value="1"/>
</dbReference>
<dbReference type="InterPro" id="IPR011110">
    <property type="entry name" value="Reg_prop"/>
</dbReference>
<dbReference type="SUPFAM" id="SSF63829">
    <property type="entry name" value="Calcium-dependent phosphotriesterase"/>
    <property type="match status" value="2"/>
</dbReference>
<dbReference type="Pfam" id="PF07494">
    <property type="entry name" value="Reg_prop"/>
    <property type="match status" value="3"/>
</dbReference>
<accession>A0A9X3BAG6</accession>
<evidence type="ECO:0000256" key="6">
    <source>
        <dbReference type="ARBA" id="ARBA00022777"/>
    </source>
</evidence>
<dbReference type="InterPro" id="IPR011123">
    <property type="entry name" value="Y_Y_Y"/>
</dbReference>
<evidence type="ECO:0000259" key="14">
    <source>
        <dbReference type="PROSITE" id="PS50109"/>
    </source>
</evidence>
<dbReference type="SMART" id="SM00388">
    <property type="entry name" value="HisKA"/>
    <property type="match status" value="1"/>
</dbReference>
<dbReference type="InterPro" id="IPR004358">
    <property type="entry name" value="Sig_transdc_His_kin-like_C"/>
</dbReference>
<dbReference type="Pfam" id="PF00072">
    <property type="entry name" value="Response_reg"/>
    <property type="match status" value="1"/>
</dbReference>
<keyword evidence="8" id="KW-0902">Two-component regulatory system</keyword>
<dbReference type="InterPro" id="IPR013783">
    <property type="entry name" value="Ig-like_fold"/>
</dbReference>
<dbReference type="SUPFAM" id="SSF52172">
    <property type="entry name" value="CheY-like"/>
    <property type="match status" value="1"/>
</dbReference>
<dbReference type="InterPro" id="IPR003661">
    <property type="entry name" value="HisK_dim/P_dom"/>
</dbReference>
<dbReference type="SUPFAM" id="SSF55874">
    <property type="entry name" value="ATPase domain of HSP90 chaperone/DNA topoisomerase II/histidine kinase"/>
    <property type="match status" value="1"/>
</dbReference>
<dbReference type="InterPro" id="IPR009057">
    <property type="entry name" value="Homeodomain-like_sf"/>
</dbReference>
<dbReference type="SUPFAM" id="SSF50998">
    <property type="entry name" value="Quinoprotein alcohol dehydrogenase-like"/>
    <property type="match status" value="1"/>
</dbReference>
<dbReference type="SMART" id="SM00342">
    <property type="entry name" value="HTH_ARAC"/>
    <property type="match status" value="1"/>
</dbReference>
<protein>
    <recommendedName>
        <fullName evidence="2">histidine kinase</fullName>
        <ecNumber evidence="2">2.7.13.3</ecNumber>
    </recommendedName>
</protein>
<dbReference type="GO" id="GO:0005524">
    <property type="term" value="F:ATP binding"/>
    <property type="evidence" value="ECO:0007669"/>
    <property type="project" value="UniProtKB-KW"/>
</dbReference>
<dbReference type="Pfam" id="PF12833">
    <property type="entry name" value="HTH_18"/>
    <property type="match status" value="1"/>
</dbReference>